<dbReference type="Gene3D" id="2.10.109.10">
    <property type="entry name" value="Umud Fragment, subunit A"/>
    <property type="match status" value="1"/>
</dbReference>
<evidence type="ECO:0000256" key="1">
    <source>
        <dbReference type="ARBA" id="ARBA00000677"/>
    </source>
</evidence>
<evidence type="ECO:0000256" key="5">
    <source>
        <dbReference type="ARBA" id="ARBA00022801"/>
    </source>
</evidence>
<dbReference type="Pfam" id="PF10502">
    <property type="entry name" value="Peptidase_S26"/>
    <property type="match status" value="1"/>
</dbReference>
<name>A0A6G6YA84_9SPHN</name>
<evidence type="ECO:0000256" key="3">
    <source>
        <dbReference type="ARBA" id="ARBA00013208"/>
    </source>
</evidence>
<evidence type="ECO:0000256" key="6">
    <source>
        <dbReference type="PIRSR" id="PIRSR600223-1"/>
    </source>
</evidence>
<dbReference type="NCBIfam" id="TIGR02227">
    <property type="entry name" value="sigpep_I_bact"/>
    <property type="match status" value="1"/>
</dbReference>
<dbReference type="EMBL" id="CP049109">
    <property type="protein sequence ID" value="QIG81618.1"/>
    <property type="molecule type" value="Genomic_DNA"/>
</dbReference>
<sequence>MANASSTESTTETKPKNEWLDLGSFLLKLVLIVFVIRSFIFSPFSIPSESMMPRLLIGDYLFITKWNYGYSRHSLPWSLPLLPNMHWSDPSRGDVVVFKAPGHGDQDWIKRVIGLPGDTIQMRGGQLILNGQPVPKEKIADFVLPYSPNYDANNCPPQHEDTGAEGAPICRIAMFRETLPGGKSYEVLDVDTRPADDTMLFTVPEDHVFLMGDNRDNSADSRFSRAEGGISFVPMENVEGKAVFTFWSTDGGASWLLPWTWFTAARWDRIGEGF</sequence>
<evidence type="ECO:0000259" key="8">
    <source>
        <dbReference type="Pfam" id="PF10502"/>
    </source>
</evidence>
<reference evidence="9 10" key="1">
    <citation type="submission" date="2020-02" db="EMBL/GenBank/DDBJ databases">
        <authorList>
            <person name="Zheng R.K."/>
            <person name="Sun C.M."/>
        </authorList>
    </citation>
    <scope>NUCLEOTIDE SEQUENCE [LARGE SCALE GENOMIC DNA]</scope>
    <source>
        <strain evidence="10">zrk23</strain>
    </source>
</reference>
<evidence type="ECO:0000256" key="4">
    <source>
        <dbReference type="ARBA" id="ARBA00019232"/>
    </source>
</evidence>
<dbReference type="GO" id="GO:0006465">
    <property type="term" value="P:signal peptide processing"/>
    <property type="evidence" value="ECO:0007669"/>
    <property type="project" value="InterPro"/>
</dbReference>
<organism evidence="9 10">
    <name type="scientific">Stakelama tenebrarum</name>
    <dbReference type="NCBI Taxonomy" id="2711215"/>
    <lineage>
        <taxon>Bacteria</taxon>
        <taxon>Pseudomonadati</taxon>
        <taxon>Pseudomonadota</taxon>
        <taxon>Alphaproteobacteria</taxon>
        <taxon>Sphingomonadales</taxon>
        <taxon>Sphingomonadaceae</taxon>
        <taxon>Stakelama</taxon>
    </lineage>
</organism>
<keyword evidence="5 7" id="KW-0378">Hydrolase</keyword>
<proteinExistence type="inferred from homology"/>
<dbReference type="PANTHER" id="PTHR43390:SF1">
    <property type="entry name" value="CHLOROPLAST PROCESSING PEPTIDASE"/>
    <property type="match status" value="1"/>
</dbReference>
<comment type="subcellular location">
    <subcellularLocation>
        <location evidence="7">Membrane</location>
        <topology evidence="7">Single-pass type II membrane protein</topology>
    </subcellularLocation>
</comment>
<keyword evidence="7" id="KW-0812">Transmembrane</keyword>
<dbReference type="InterPro" id="IPR019533">
    <property type="entry name" value="Peptidase_S26"/>
</dbReference>
<comment type="similarity">
    <text evidence="2 7">Belongs to the peptidase S26 family.</text>
</comment>
<evidence type="ECO:0000313" key="10">
    <source>
        <dbReference type="Proteomes" id="UP000501568"/>
    </source>
</evidence>
<dbReference type="GO" id="GO:0009003">
    <property type="term" value="F:signal peptidase activity"/>
    <property type="evidence" value="ECO:0007669"/>
    <property type="project" value="UniProtKB-EC"/>
</dbReference>
<keyword evidence="7" id="KW-0645">Protease</keyword>
<dbReference type="InterPro" id="IPR036286">
    <property type="entry name" value="LexA/Signal_pep-like_sf"/>
</dbReference>
<protein>
    <recommendedName>
        <fullName evidence="4 7">Signal peptidase I</fullName>
        <ecNumber evidence="3 7">3.4.21.89</ecNumber>
    </recommendedName>
</protein>
<feature type="active site" evidence="6">
    <location>
        <position position="50"/>
    </location>
</feature>
<dbReference type="Proteomes" id="UP000501568">
    <property type="component" value="Chromosome"/>
</dbReference>
<evidence type="ECO:0000256" key="2">
    <source>
        <dbReference type="ARBA" id="ARBA00009370"/>
    </source>
</evidence>
<dbReference type="EC" id="3.4.21.89" evidence="3 7"/>
<keyword evidence="10" id="KW-1185">Reference proteome</keyword>
<dbReference type="InterPro" id="IPR019757">
    <property type="entry name" value="Pept_S26A_signal_pept_1_Lys-AS"/>
</dbReference>
<dbReference type="RefSeq" id="WP_165328545.1">
    <property type="nucleotide sequence ID" value="NZ_CP049109.1"/>
</dbReference>
<dbReference type="KEGG" id="spzr:G5C33_18710"/>
<dbReference type="CDD" id="cd06530">
    <property type="entry name" value="S26_SPase_I"/>
    <property type="match status" value="1"/>
</dbReference>
<dbReference type="PRINTS" id="PR00727">
    <property type="entry name" value="LEADERPTASE"/>
</dbReference>
<feature type="domain" description="Peptidase S26" evidence="8">
    <location>
        <begin position="21"/>
        <end position="247"/>
    </location>
</feature>
<dbReference type="PROSITE" id="PS00760">
    <property type="entry name" value="SPASE_I_2"/>
    <property type="match status" value="1"/>
</dbReference>
<keyword evidence="7" id="KW-0472">Membrane</keyword>
<dbReference type="AlphaFoldDB" id="A0A6G6YA84"/>
<feature type="transmembrane region" description="Helical" evidence="7">
    <location>
        <begin position="25"/>
        <end position="46"/>
    </location>
</feature>
<dbReference type="PANTHER" id="PTHR43390">
    <property type="entry name" value="SIGNAL PEPTIDASE I"/>
    <property type="match status" value="1"/>
</dbReference>
<dbReference type="InterPro" id="IPR000223">
    <property type="entry name" value="Pept_S26A_signal_pept_1"/>
</dbReference>
<evidence type="ECO:0000313" key="9">
    <source>
        <dbReference type="EMBL" id="QIG81618.1"/>
    </source>
</evidence>
<dbReference type="SUPFAM" id="SSF51306">
    <property type="entry name" value="LexA/Signal peptidase"/>
    <property type="match status" value="1"/>
</dbReference>
<gene>
    <name evidence="9" type="primary">lepB</name>
    <name evidence="9" type="ORF">G5C33_18710</name>
</gene>
<feature type="active site" evidence="6">
    <location>
        <position position="110"/>
    </location>
</feature>
<keyword evidence="7" id="KW-1133">Transmembrane helix</keyword>
<comment type="catalytic activity">
    <reaction evidence="1 7">
        <text>Cleavage of hydrophobic, N-terminal signal or leader sequences from secreted and periplasmic proteins.</text>
        <dbReference type="EC" id="3.4.21.89"/>
    </reaction>
</comment>
<dbReference type="GO" id="GO:0004252">
    <property type="term" value="F:serine-type endopeptidase activity"/>
    <property type="evidence" value="ECO:0007669"/>
    <property type="project" value="InterPro"/>
</dbReference>
<evidence type="ECO:0000256" key="7">
    <source>
        <dbReference type="RuleBase" id="RU362042"/>
    </source>
</evidence>
<dbReference type="GO" id="GO:0016020">
    <property type="term" value="C:membrane"/>
    <property type="evidence" value="ECO:0007669"/>
    <property type="project" value="UniProtKB-SubCell"/>
</dbReference>
<accession>A0A6G6YA84</accession>